<keyword evidence="1" id="KW-0614">Plasmid</keyword>
<evidence type="ECO:0000313" key="2">
    <source>
        <dbReference type="Proteomes" id="UP000064921"/>
    </source>
</evidence>
<geneLocation type="plasmid" evidence="1 2">
    <name>p.p-1</name>
</geneLocation>
<reference evidence="1 2" key="1">
    <citation type="submission" date="2015-10" db="EMBL/GenBank/DDBJ databases">
        <title>The world's first case of liver abscess caused by Pannonibacter phragmitetus.</title>
        <authorList>
            <person name="Ming D."/>
            <person name="Wang M."/>
            <person name="Zhou Y."/>
            <person name="Jiang T."/>
            <person name="Hu S."/>
        </authorList>
    </citation>
    <scope>NUCLEOTIDE SEQUENCE [LARGE SCALE GENOMIC DNA]</scope>
    <source>
        <strain evidence="1 2">31801</strain>
        <plasmid evidence="2">Plasmid p.p-1</plasmid>
    </source>
</reference>
<gene>
    <name evidence="1" type="ORF">APZ00_25020</name>
</gene>
<dbReference type="Proteomes" id="UP000064921">
    <property type="component" value="Plasmid p.p-1"/>
</dbReference>
<accession>A0A0L0ISJ4</accession>
<dbReference type="AlphaFoldDB" id="A0A0L0ISJ4"/>
<evidence type="ECO:0000313" key="1">
    <source>
        <dbReference type="EMBL" id="ALV30496.1"/>
    </source>
</evidence>
<organism evidence="1 2">
    <name type="scientific">Pannonibacter phragmitetus</name>
    <dbReference type="NCBI Taxonomy" id="121719"/>
    <lineage>
        <taxon>Bacteria</taxon>
        <taxon>Pseudomonadati</taxon>
        <taxon>Pseudomonadota</taxon>
        <taxon>Alphaproteobacteria</taxon>
        <taxon>Hyphomicrobiales</taxon>
        <taxon>Stappiaceae</taxon>
        <taxon>Pannonibacter</taxon>
    </lineage>
</organism>
<name>A0A0L0ISJ4_9HYPH</name>
<keyword evidence="2" id="KW-1185">Reference proteome</keyword>
<dbReference type="RefSeq" id="WP_050475308.1">
    <property type="nucleotide sequence ID" value="NZ_CP013069.1"/>
</dbReference>
<dbReference type="PATRIC" id="fig|121719.5.peg.2886"/>
<protein>
    <submittedName>
        <fullName evidence="1">Uncharacterized protein</fullName>
    </submittedName>
</protein>
<dbReference type="KEGG" id="pphr:APZ00_25020"/>
<sequence>MKTASHLFIRALQKTLLASAILLAPGAAAEAGIVVHDTAWGKSCNNSKSFSVRMRNTGSSPKDFRLCLQKSHGGWGCFTNFNTSPGEVYPTSWGFMVCDGTGRYKFWERDTGSKTPFGNP</sequence>
<dbReference type="EMBL" id="CP013069">
    <property type="protein sequence ID" value="ALV30496.1"/>
    <property type="molecule type" value="Genomic_DNA"/>
</dbReference>
<proteinExistence type="predicted"/>